<sequence>MTHWNELEQSIFFKKVFSSLISIGKIDLFSLQIGFRCCAELKVPLRFFNFDI</sequence>
<gene>
    <name evidence="1" type="ORF">PS943_00770</name>
</gene>
<name>A0A5E7VZX9_PSEFL</name>
<dbReference type="Proteomes" id="UP000325645">
    <property type="component" value="Unassembled WGS sequence"/>
</dbReference>
<organism evidence="1 2">
    <name type="scientific">Pseudomonas fluorescens</name>
    <dbReference type="NCBI Taxonomy" id="294"/>
    <lineage>
        <taxon>Bacteria</taxon>
        <taxon>Pseudomonadati</taxon>
        <taxon>Pseudomonadota</taxon>
        <taxon>Gammaproteobacteria</taxon>
        <taxon>Pseudomonadales</taxon>
        <taxon>Pseudomonadaceae</taxon>
        <taxon>Pseudomonas</taxon>
    </lineage>
</organism>
<protein>
    <submittedName>
        <fullName evidence="1">Uncharacterized protein</fullName>
    </submittedName>
</protein>
<dbReference type="AlphaFoldDB" id="A0A5E7VZX9"/>
<dbReference type="EMBL" id="CABVJH010000001">
    <property type="protein sequence ID" value="VVQ28224.1"/>
    <property type="molecule type" value="Genomic_DNA"/>
</dbReference>
<evidence type="ECO:0000313" key="1">
    <source>
        <dbReference type="EMBL" id="VVQ28224.1"/>
    </source>
</evidence>
<reference evidence="1 2" key="1">
    <citation type="submission" date="2019-09" db="EMBL/GenBank/DDBJ databases">
        <authorList>
            <person name="Chandra G."/>
            <person name="Truman W A."/>
        </authorList>
    </citation>
    <scope>NUCLEOTIDE SEQUENCE [LARGE SCALE GENOMIC DNA]</scope>
    <source>
        <strain evidence="1">PS943</strain>
    </source>
</reference>
<accession>A0A5E7VZX9</accession>
<evidence type="ECO:0000313" key="2">
    <source>
        <dbReference type="Proteomes" id="UP000325645"/>
    </source>
</evidence>
<proteinExistence type="predicted"/>